<sequence length="315" mass="36060">MRIFYGLREMRRIGKSGGVCPTNKLLKAFYLFHKSSHSLPTSERSSSSLNEANSPEEVLSSIKDADLQKVTDLKLPLDDMEEGGNEPHTISSLQMSLQPLLAPEQGQHFERNVLVPLFQPNAFDNLRNVKNTPEQNVLDNLRFSYGLDRISPSSISEELVILAQPQEKGERADFVEDVIPLKEHSLSKYGNDNVQRSFSFQAFDPYDDLLVDEYKNFNENNKLSSEDYMEQMNPYLSSRAQGGRSLEFPVNGRSFNGAVDDDMETAESSAAMFRPMFTYRYQKAKKIPPNKPPKRRVTYGSKRRRPSMRYPIHYL</sequence>
<reference evidence="3" key="1">
    <citation type="submission" date="2025-08" db="UniProtKB">
        <authorList>
            <consortium name="RefSeq"/>
        </authorList>
    </citation>
    <scope>IDENTIFICATION</scope>
    <source>
        <tissue evidence="3">Entire body</tissue>
    </source>
</reference>
<feature type="region of interest" description="Disordered" evidence="1">
    <location>
        <begin position="38"/>
        <end position="61"/>
    </location>
</feature>
<dbReference type="InParanoid" id="A0A1W4WJF9"/>
<dbReference type="GeneID" id="108733477"/>
<gene>
    <name evidence="3" type="primary">LOC108733477</name>
</gene>
<dbReference type="Proteomes" id="UP000192223">
    <property type="component" value="Unplaced"/>
</dbReference>
<keyword evidence="2" id="KW-1185">Reference proteome</keyword>
<name>A0A1W4WJF9_AGRPL</name>
<feature type="compositionally biased region" description="Low complexity" evidence="1">
    <location>
        <begin position="38"/>
        <end position="57"/>
    </location>
</feature>
<evidence type="ECO:0000256" key="1">
    <source>
        <dbReference type="SAM" id="MobiDB-lite"/>
    </source>
</evidence>
<dbReference type="RefSeq" id="XP_018320155.1">
    <property type="nucleotide sequence ID" value="XM_018464653.2"/>
</dbReference>
<dbReference type="KEGG" id="apln:108733477"/>
<evidence type="ECO:0000313" key="3">
    <source>
        <dbReference type="RefSeq" id="XP_018320155.1"/>
    </source>
</evidence>
<proteinExistence type="predicted"/>
<dbReference type="AlphaFoldDB" id="A0A1W4WJF9"/>
<accession>A0A1W4WJF9</accession>
<organism evidence="2 3">
    <name type="scientific">Agrilus planipennis</name>
    <name type="common">Emerald ash borer</name>
    <name type="synonym">Agrilus marcopoli</name>
    <dbReference type="NCBI Taxonomy" id="224129"/>
    <lineage>
        <taxon>Eukaryota</taxon>
        <taxon>Metazoa</taxon>
        <taxon>Ecdysozoa</taxon>
        <taxon>Arthropoda</taxon>
        <taxon>Hexapoda</taxon>
        <taxon>Insecta</taxon>
        <taxon>Pterygota</taxon>
        <taxon>Neoptera</taxon>
        <taxon>Endopterygota</taxon>
        <taxon>Coleoptera</taxon>
        <taxon>Polyphaga</taxon>
        <taxon>Elateriformia</taxon>
        <taxon>Buprestoidea</taxon>
        <taxon>Buprestidae</taxon>
        <taxon>Agrilinae</taxon>
        <taxon>Agrilus</taxon>
    </lineage>
</organism>
<protein>
    <submittedName>
        <fullName evidence="3">Uncharacterized protein LOC108733477</fullName>
    </submittedName>
</protein>
<evidence type="ECO:0000313" key="2">
    <source>
        <dbReference type="Proteomes" id="UP000192223"/>
    </source>
</evidence>